<evidence type="ECO:0000259" key="2">
    <source>
        <dbReference type="Pfam" id="PF13201"/>
    </source>
</evidence>
<gene>
    <name evidence="3" type="ordered locus">Bacsa_1783</name>
</gene>
<dbReference type="KEGG" id="bsa:Bacsa_1783"/>
<organism evidence="3 4">
    <name type="scientific">Phocaeicola salanitronis (strain DSM 18170 / JCM 13657 / CCUG 60908 / BL78)</name>
    <name type="common">Bacteroides salanitronis</name>
    <dbReference type="NCBI Taxonomy" id="667015"/>
    <lineage>
        <taxon>Bacteria</taxon>
        <taxon>Pseudomonadati</taxon>
        <taxon>Bacteroidota</taxon>
        <taxon>Bacteroidia</taxon>
        <taxon>Bacteroidales</taxon>
        <taxon>Bacteroidaceae</taxon>
        <taxon>Phocaeicola</taxon>
    </lineage>
</organism>
<evidence type="ECO:0000256" key="1">
    <source>
        <dbReference type="SAM" id="SignalP"/>
    </source>
</evidence>
<reference evidence="3 4" key="1">
    <citation type="journal article" date="2011" name="Stand. Genomic Sci.">
        <title>Complete genome sequence of Bacteroides salanitronis type strain (BL78).</title>
        <authorList>
            <person name="Gronow S."/>
            <person name="Held B."/>
            <person name="Lucas S."/>
            <person name="Lapidus A."/>
            <person name="Del Rio T.G."/>
            <person name="Nolan M."/>
            <person name="Tice H."/>
            <person name="Deshpande S."/>
            <person name="Cheng J.F."/>
            <person name="Pitluck S."/>
            <person name="Liolios K."/>
            <person name="Pagani I."/>
            <person name="Ivanova N."/>
            <person name="Mavromatis K."/>
            <person name="Pati A."/>
            <person name="Tapia R."/>
            <person name="Han C."/>
            <person name="Goodwin L."/>
            <person name="Chen A."/>
            <person name="Palaniappan K."/>
            <person name="Land M."/>
            <person name="Hauser L."/>
            <person name="Chang Y.J."/>
            <person name="Jeffries C.D."/>
            <person name="Brambilla E.M."/>
            <person name="Rohde M."/>
            <person name="Goker M."/>
            <person name="Detter J.C."/>
            <person name="Woyke T."/>
            <person name="Bristow J."/>
            <person name="Markowitz V."/>
            <person name="Hugenholtz P."/>
            <person name="Kyrpides N.C."/>
            <person name="Klenk H.P."/>
            <person name="Eisen J.A."/>
        </authorList>
    </citation>
    <scope>NUCLEOTIDE SEQUENCE [LARGE SCALE GENOMIC DNA]</scope>
    <source>
        <strain evidence="3 4">DSM 18170</strain>
    </source>
</reference>
<dbReference type="InterPro" id="IPR027840">
    <property type="entry name" value="DUF4493"/>
</dbReference>
<feature type="signal peptide" evidence="1">
    <location>
        <begin position="1"/>
        <end position="22"/>
    </location>
</feature>
<dbReference type="Gene3D" id="2.60.120.890">
    <property type="entry name" value="BT2081, beta-jelly-roll domain"/>
    <property type="match status" value="1"/>
</dbReference>
<dbReference type="eggNOG" id="ENOG5033V2T">
    <property type="taxonomic scope" value="Bacteria"/>
</dbReference>
<evidence type="ECO:0000313" key="4">
    <source>
        <dbReference type="Proteomes" id="UP000007486"/>
    </source>
</evidence>
<dbReference type="EMBL" id="CP002530">
    <property type="protein sequence ID" value="ADY36342.1"/>
    <property type="molecule type" value="Genomic_DNA"/>
</dbReference>
<feature type="chain" id="PRO_5003255494" description="Putative carbohydrate metabolism domain-containing protein" evidence="1">
    <location>
        <begin position="23"/>
        <end position="611"/>
    </location>
</feature>
<accession>F0R1B4</accession>
<dbReference type="InterPro" id="IPR038653">
    <property type="entry name" value="Put_CMD_sf"/>
</dbReference>
<name>F0R1B4_PHOSB</name>
<dbReference type="InterPro" id="IPR025112">
    <property type="entry name" value="PCMD"/>
</dbReference>
<dbReference type="PROSITE" id="PS51257">
    <property type="entry name" value="PROKAR_LIPOPROTEIN"/>
    <property type="match status" value="1"/>
</dbReference>
<dbReference type="HOGENOM" id="CLU_023285_0_0_10"/>
<dbReference type="OrthoDB" id="1004098at2"/>
<dbReference type="Proteomes" id="UP000007486">
    <property type="component" value="Chromosome"/>
</dbReference>
<keyword evidence="4" id="KW-1185">Reference proteome</keyword>
<sequence>MKRNWYTFIIICCLLITFSACQSEEELGSNAIGYLRLGLEVNTSSITRAEAAYNPKQLAVQIVNASGEVVKETTNFETNWKGETIELPVGTYTVKASSAGFDGATSGFDKPYYAGSTQVTVKSEKSANATIECTLANVKVTVNFDQTFKDAFTGAEVEIDDKAGDAGISPLDFIMNQTTQSGYFPVTDLKATVSATNKNSVTNTQVNEITDVKARDHYILNYKVGETTGGNVTVEVDPATKTYTFNIEFPLVVPDQPTLAVSSANAWAKLVYLEGTMNGNNVVEVDPTKVAFQYREKKADATDEDWIKVAAVNENGTYKATITQLPPATAYESRLVYGEENTFTSDVKEFTTEAATALYNGSFEDWNKGTGNYKNTWFADAAVSADFNKSFWDSGNVGTSTGMAATLGAKNPTSPEETIVHTSGKSAKLASTYVVIQFAAGNIYTGNYQETIMNPMGARINFGQPFTARPIALHGWIQYAPGEVNRGKDTNLPSDATLHLGDTDQNAIYIALSDKGAPYEVNNGKKQFIDFDNDPNIIAYGELPQAECVATDGWKEVNIPLVYRSLERKPTHIIIVMSASKYGDYFVGSDSSVMYVDDFELVYDGEPSVQE</sequence>
<dbReference type="AlphaFoldDB" id="F0R1B4"/>
<dbReference type="Pfam" id="PF14900">
    <property type="entry name" value="DUF4493"/>
    <property type="match status" value="1"/>
</dbReference>
<dbReference type="STRING" id="667015.Bacsa_1783"/>
<keyword evidence="1" id="KW-0732">Signal</keyword>
<evidence type="ECO:0000313" key="3">
    <source>
        <dbReference type="EMBL" id="ADY36342.1"/>
    </source>
</evidence>
<proteinExistence type="predicted"/>
<feature type="domain" description="Putative carbohydrate metabolism" evidence="2">
    <location>
        <begin position="362"/>
        <end position="602"/>
    </location>
</feature>
<protein>
    <recommendedName>
        <fullName evidence="2">Putative carbohydrate metabolism domain-containing protein</fullName>
    </recommendedName>
</protein>
<dbReference type="Pfam" id="PF13201">
    <property type="entry name" value="PCMD"/>
    <property type="match status" value="1"/>
</dbReference>